<evidence type="ECO:0000313" key="3">
    <source>
        <dbReference type="Proteomes" id="UP000698963"/>
    </source>
</evidence>
<proteinExistence type="predicted"/>
<dbReference type="AlphaFoldDB" id="A0A921AXQ5"/>
<protein>
    <submittedName>
        <fullName evidence="2">Uncharacterized protein</fullName>
    </submittedName>
</protein>
<evidence type="ECO:0000256" key="1">
    <source>
        <dbReference type="SAM" id="Phobius"/>
    </source>
</evidence>
<sequence>MNKGVIAGVVSILVAVMAWFGIDVSTEEQQTLMEGLTAIFGAGGMISLIWGWIQTLKNKKKQE</sequence>
<feature type="transmembrane region" description="Helical" evidence="1">
    <location>
        <begin position="34"/>
        <end position="53"/>
    </location>
</feature>
<dbReference type="Proteomes" id="UP000698963">
    <property type="component" value="Unassembled WGS sequence"/>
</dbReference>
<reference evidence="2" key="1">
    <citation type="journal article" date="2021" name="PeerJ">
        <title>Extensive microbial diversity within the chicken gut microbiome revealed by metagenomics and culture.</title>
        <authorList>
            <person name="Gilroy R."/>
            <person name="Ravi A."/>
            <person name="Getino M."/>
            <person name="Pursley I."/>
            <person name="Horton D.L."/>
            <person name="Alikhan N.F."/>
            <person name="Baker D."/>
            <person name="Gharbi K."/>
            <person name="Hall N."/>
            <person name="Watson M."/>
            <person name="Adriaenssens E.M."/>
            <person name="Foster-Nyarko E."/>
            <person name="Jarju S."/>
            <person name="Secka A."/>
            <person name="Antonio M."/>
            <person name="Oren A."/>
            <person name="Chaudhuri R.R."/>
            <person name="La Ragione R."/>
            <person name="Hildebrand F."/>
            <person name="Pallen M.J."/>
        </authorList>
    </citation>
    <scope>NUCLEOTIDE SEQUENCE</scope>
    <source>
        <strain evidence="2">ChiGjej2B2-19336</strain>
    </source>
</reference>
<accession>A0A921AXQ5</accession>
<gene>
    <name evidence="2" type="ORF">K8W16_09325</name>
</gene>
<feature type="transmembrane region" description="Helical" evidence="1">
    <location>
        <begin position="5"/>
        <end position="22"/>
    </location>
</feature>
<keyword evidence="1" id="KW-0472">Membrane</keyword>
<keyword evidence="1" id="KW-0812">Transmembrane</keyword>
<keyword evidence="1" id="KW-1133">Transmembrane helix</keyword>
<organism evidence="2 3">
    <name type="scientific">Mailhella massiliensis</name>
    <dbReference type="NCBI Taxonomy" id="1903261"/>
    <lineage>
        <taxon>Bacteria</taxon>
        <taxon>Pseudomonadati</taxon>
        <taxon>Thermodesulfobacteriota</taxon>
        <taxon>Desulfovibrionia</taxon>
        <taxon>Desulfovibrionales</taxon>
        <taxon>Desulfovibrionaceae</taxon>
        <taxon>Mailhella</taxon>
    </lineage>
</organism>
<name>A0A921AXQ5_9BACT</name>
<dbReference type="RefSeq" id="WP_294446276.1">
    <property type="nucleotide sequence ID" value="NZ_DYZA01000187.1"/>
</dbReference>
<dbReference type="EMBL" id="DYZA01000187">
    <property type="protein sequence ID" value="HJD97831.1"/>
    <property type="molecule type" value="Genomic_DNA"/>
</dbReference>
<comment type="caution">
    <text evidence="2">The sequence shown here is derived from an EMBL/GenBank/DDBJ whole genome shotgun (WGS) entry which is preliminary data.</text>
</comment>
<reference evidence="2" key="2">
    <citation type="submission" date="2021-09" db="EMBL/GenBank/DDBJ databases">
        <authorList>
            <person name="Gilroy R."/>
        </authorList>
    </citation>
    <scope>NUCLEOTIDE SEQUENCE</scope>
    <source>
        <strain evidence="2">ChiGjej2B2-19336</strain>
    </source>
</reference>
<evidence type="ECO:0000313" key="2">
    <source>
        <dbReference type="EMBL" id="HJD97831.1"/>
    </source>
</evidence>